<protein>
    <recommendedName>
        <fullName evidence="1">STAS domain-containing protein</fullName>
    </recommendedName>
</protein>
<dbReference type="HOGENOM" id="CLU_1014893_0_0_9"/>
<evidence type="ECO:0000313" key="3">
    <source>
        <dbReference type="Proteomes" id="UP000000486"/>
    </source>
</evidence>
<feature type="domain" description="STAS" evidence="1">
    <location>
        <begin position="159"/>
        <end position="263"/>
    </location>
</feature>
<dbReference type="Proteomes" id="UP000000486">
    <property type="component" value="Chromosome"/>
</dbReference>
<reference evidence="2 3" key="1">
    <citation type="journal article" date="2011" name="J. Bacteriol.">
        <title>Genome sequence of the nonpathogenic Listeria monocytogenes serovar 4a strain M7.</title>
        <authorList>
            <person name="Chen J."/>
            <person name="Xia Y."/>
            <person name="Cheng C."/>
            <person name="Fang C."/>
            <person name="Shan Y."/>
            <person name="Jin G."/>
            <person name="Fang W."/>
        </authorList>
    </citation>
    <scope>NUCLEOTIDE SEQUENCE [LARGE SCALE GENOMIC DNA]</scope>
    <source>
        <strain evidence="2 3">M7</strain>
    </source>
</reference>
<dbReference type="PATRIC" id="fig|1030009.3.peg.1923"/>
<evidence type="ECO:0000259" key="1">
    <source>
        <dbReference type="PROSITE" id="PS50801"/>
    </source>
</evidence>
<dbReference type="PROSITE" id="PS50801">
    <property type="entry name" value="STAS"/>
    <property type="match status" value="1"/>
</dbReference>
<organism evidence="2 3">
    <name type="scientific">Listeria monocytogenes serotype 4a (strain M7)</name>
    <dbReference type="NCBI Taxonomy" id="1030009"/>
    <lineage>
        <taxon>Bacteria</taxon>
        <taxon>Bacillati</taxon>
        <taxon>Bacillota</taxon>
        <taxon>Bacilli</taxon>
        <taxon>Bacillales</taxon>
        <taxon>Listeriaceae</taxon>
        <taxon>Listeria</taxon>
    </lineage>
</organism>
<dbReference type="CDD" id="cd07041">
    <property type="entry name" value="STAS_RsbR_RsbS_like"/>
    <property type="match status" value="1"/>
</dbReference>
<proteinExistence type="predicted"/>
<dbReference type="Gene3D" id="3.30.750.24">
    <property type="entry name" value="STAS domain"/>
    <property type="match status" value="1"/>
</dbReference>
<dbReference type="EMBL" id="CP002816">
    <property type="protein sequence ID" value="AEH92940.1"/>
    <property type="molecule type" value="Genomic_DNA"/>
</dbReference>
<dbReference type="InterPro" id="IPR051932">
    <property type="entry name" value="Bact_StressResp_Reg"/>
</dbReference>
<name>A0A0E0UY78_LISMM</name>
<dbReference type="SUPFAM" id="SSF52091">
    <property type="entry name" value="SpoIIaa-like"/>
    <property type="match status" value="1"/>
</dbReference>
<dbReference type="Pfam" id="PF01740">
    <property type="entry name" value="STAS"/>
    <property type="match status" value="1"/>
</dbReference>
<dbReference type="InterPro" id="IPR002645">
    <property type="entry name" value="STAS_dom"/>
</dbReference>
<gene>
    <name evidence="2" type="ordered locus">LMM7_1935</name>
</gene>
<dbReference type="PANTHER" id="PTHR33745">
    <property type="entry name" value="RSBT ANTAGONIST PROTEIN RSBS-RELATED"/>
    <property type="match status" value="1"/>
</dbReference>
<dbReference type="PANTHER" id="PTHR33745:SF1">
    <property type="entry name" value="RSBT ANTAGONIST PROTEIN RSBS"/>
    <property type="match status" value="1"/>
</dbReference>
<dbReference type="InterPro" id="IPR036513">
    <property type="entry name" value="STAS_dom_sf"/>
</dbReference>
<dbReference type="KEGG" id="lmq:LMM7_1935"/>
<dbReference type="AlphaFoldDB" id="A0A0E0UY78"/>
<dbReference type="RefSeq" id="WP_003729508.1">
    <property type="nucleotide sequence ID" value="NC_017537.1"/>
</dbReference>
<evidence type="ECO:0000313" key="2">
    <source>
        <dbReference type="EMBL" id="AEH92940.1"/>
    </source>
</evidence>
<sequence>MSIMNSLLQQKETVVQGWLTYYVSVDDPYIFTLKNDHRLMDETGFVLENLFIGMTEDLGKMNTFAHELGKAQFITSLGISRILFHIRLLEEFLLDYASENNIEPTNYRELYLFSIKLHQVFSSFTQHLIEGYNRAHEQMMLQKENQIIKESTKLIWIAEKVFLLPLIGKITDDRAKQITETALYEACEQPVNYLIIDLSGVQLESPHIGDYIDHFFSSLKLVGVTPIITGMQPQTAKVMVQANLTEQRGIKTFATLRQATKTLMKEKEARNARK</sequence>
<accession>A0A0E0UY78</accession>